<organism evidence="2">
    <name type="scientific">marine sediment metagenome</name>
    <dbReference type="NCBI Taxonomy" id="412755"/>
    <lineage>
        <taxon>unclassified sequences</taxon>
        <taxon>metagenomes</taxon>
        <taxon>ecological metagenomes</taxon>
    </lineage>
</organism>
<accession>X1RHF3</accession>
<proteinExistence type="predicted"/>
<gene>
    <name evidence="2" type="ORF">S06H3_54980</name>
</gene>
<evidence type="ECO:0000313" key="2">
    <source>
        <dbReference type="EMBL" id="GAI54984.1"/>
    </source>
</evidence>
<keyword evidence="1" id="KW-0812">Transmembrane</keyword>
<name>X1RHF3_9ZZZZ</name>
<feature type="transmembrane region" description="Helical" evidence="1">
    <location>
        <begin position="12"/>
        <end position="29"/>
    </location>
</feature>
<dbReference type="EMBL" id="BARV01035211">
    <property type="protein sequence ID" value="GAI54984.1"/>
    <property type="molecule type" value="Genomic_DNA"/>
</dbReference>
<comment type="caution">
    <text evidence="2">The sequence shown here is derived from an EMBL/GenBank/DDBJ whole genome shotgun (WGS) entry which is preliminary data.</text>
</comment>
<keyword evidence="1" id="KW-1133">Transmembrane helix</keyword>
<dbReference type="AlphaFoldDB" id="X1RHF3"/>
<feature type="non-terminal residue" evidence="2">
    <location>
        <position position="101"/>
    </location>
</feature>
<keyword evidence="1" id="KW-0472">Membrane</keyword>
<reference evidence="2" key="1">
    <citation type="journal article" date="2014" name="Front. Microbiol.">
        <title>High frequency of phylogenetically diverse reductive dehalogenase-homologous genes in deep subseafloor sedimentary metagenomes.</title>
        <authorList>
            <person name="Kawai M."/>
            <person name="Futagami T."/>
            <person name="Toyoda A."/>
            <person name="Takaki Y."/>
            <person name="Nishi S."/>
            <person name="Hori S."/>
            <person name="Arai W."/>
            <person name="Tsubouchi T."/>
            <person name="Morono Y."/>
            <person name="Uchiyama I."/>
            <person name="Ito T."/>
            <person name="Fujiyama A."/>
            <person name="Inagaki F."/>
            <person name="Takami H."/>
        </authorList>
    </citation>
    <scope>NUCLEOTIDE SEQUENCE</scope>
    <source>
        <strain evidence="2">Expedition CK06-06</strain>
    </source>
</reference>
<protein>
    <submittedName>
        <fullName evidence="2">Uncharacterized protein</fullName>
    </submittedName>
</protein>
<evidence type="ECO:0000256" key="1">
    <source>
        <dbReference type="SAM" id="Phobius"/>
    </source>
</evidence>
<sequence length="101" mass="11429">MALNWDKITVGAIGAAFGILLAQLLNHLFAKDRARRERRVAKQNAAASEFKASFSDALINLSFREHSVALILQQTFTDHKVASVKFRECLSDHKRREFDEA</sequence>